<sequence length="429" mass="49910">MKRSRNFIFRPSWLVRTSDMQRVPGTDNAINSYCTLSYSWNCSGDILIDENGNSKCIDNGLHEIRFNTNSLKYSNPVNDFPYNIVKVKFEQLIQQVCKDFNIKYIWYDKMCIDQNNKAEKHAEIARMHLIYKNAKFNVALIPEMSIPESVSSVHWKNIAMSCFSKNKRAQQRKIIEKCMMDISQSHWFQRFWTLEEIVVAKSTVYVGRNAHLWNSHRLFFGLLLLSLNMGLVRNIYELCLGKPIAANFVLRYAHTRSTTKEHDRVYALANIFANLMNVDVNYDLPVITAVSNFYSNLIEKDLSVLCFGKARDSYTSTLQGVYDLPSWTGIGGAHVNERLMLQLKRNQEISDILKVDRQDGTGTQKHQLHFNDVSYIKVHPRHFPLVKEKSHVYLDRTKNDIRFNDAGVEITHYITEGMRRVYSIGFTIF</sequence>
<feature type="domain" description="Heterokaryon incompatibility" evidence="1">
    <location>
        <begin position="33"/>
        <end position="196"/>
    </location>
</feature>
<name>A0AAD5PJI1_9FUNG</name>
<protein>
    <submittedName>
        <fullName evidence="2">Heterokaryon incompatibility protein-domain-containing protein</fullName>
    </submittedName>
</protein>
<proteinExistence type="predicted"/>
<dbReference type="InterPro" id="IPR052895">
    <property type="entry name" value="HetReg/Transcr_Mod"/>
</dbReference>
<evidence type="ECO:0000313" key="2">
    <source>
        <dbReference type="EMBL" id="KAI9273003.1"/>
    </source>
</evidence>
<dbReference type="AlphaFoldDB" id="A0AAD5PJI1"/>
<dbReference type="Pfam" id="PF06985">
    <property type="entry name" value="HET"/>
    <property type="match status" value="1"/>
</dbReference>
<evidence type="ECO:0000313" key="3">
    <source>
        <dbReference type="Proteomes" id="UP001209540"/>
    </source>
</evidence>
<keyword evidence="3" id="KW-1185">Reference proteome</keyword>
<organism evidence="2 3">
    <name type="scientific">Phascolomyces articulosus</name>
    <dbReference type="NCBI Taxonomy" id="60185"/>
    <lineage>
        <taxon>Eukaryota</taxon>
        <taxon>Fungi</taxon>
        <taxon>Fungi incertae sedis</taxon>
        <taxon>Mucoromycota</taxon>
        <taxon>Mucoromycotina</taxon>
        <taxon>Mucoromycetes</taxon>
        <taxon>Mucorales</taxon>
        <taxon>Lichtheimiaceae</taxon>
        <taxon>Phascolomyces</taxon>
    </lineage>
</organism>
<dbReference type="PANTHER" id="PTHR24148:SF64">
    <property type="entry name" value="HETEROKARYON INCOMPATIBILITY DOMAIN-CONTAINING PROTEIN"/>
    <property type="match status" value="1"/>
</dbReference>
<gene>
    <name evidence="2" type="ORF">BDA99DRAFT_556582</name>
</gene>
<dbReference type="Proteomes" id="UP001209540">
    <property type="component" value="Unassembled WGS sequence"/>
</dbReference>
<reference evidence="2" key="2">
    <citation type="submission" date="2023-02" db="EMBL/GenBank/DDBJ databases">
        <authorList>
            <consortium name="DOE Joint Genome Institute"/>
            <person name="Mondo S.J."/>
            <person name="Chang Y."/>
            <person name="Wang Y."/>
            <person name="Ahrendt S."/>
            <person name="Andreopoulos W."/>
            <person name="Barry K."/>
            <person name="Beard J."/>
            <person name="Benny G.L."/>
            <person name="Blankenship S."/>
            <person name="Bonito G."/>
            <person name="Cuomo C."/>
            <person name="Desiro A."/>
            <person name="Gervers K.A."/>
            <person name="Hundley H."/>
            <person name="Kuo A."/>
            <person name="LaButti K."/>
            <person name="Lang B.F."/>
            <person name="Lipzen A."/>
            <person name="O'Donnell K."/>
            <person name="Pangilinan J."/>
            <person name="Reynolds N."/>
            <person name="Sandor L."/>
            <person name="Smith M.W."/>
            <person name="Tsang A."/>
            <person name="Grigoriev I.V."/>
            <person name="Stajich J.E."/>
            <person name="Spatafora J.W."/>
        </authorList>
    </citation>
    <scope>NUCLEOTIDE SEQUENCE</scope>
    <source>
        <strain evidence="2">RSA 2281</strain>
    </source>
</reference>
<reference evidence="2" key="1">
    <citation type="journal article" date="2022" name="IScience">
        <title>Evolution of zygomycete secretomes and the origins of terrestrial fungal ecologies.</title>
        <authorList>
            <person name="Chang Y."/>
            <person name="Wang Y."/>
            <person name="Mondo S."/>
            <person name="Ahrendt S."/>
            <person name="Andreopoulos W."/>
            <person name="Barry K."/>
            <person name="Beard J."/>
            <person name="Benny G.L."/>
            <person name="Blankenship S."/>
            <person name="Bonito G."/>
            <person name="Cuomo C."/>
            <person name="Desiro A."/>
            <person name="Gervers K.A."/>
            <person name="Hundley H."/>
            <person name="Kuo A."/>
            <person name="LaButti K."/>
            <person name="Lang B.F."/>
            <person name="Lipzen A."/>
            <person name="O'Donnell K."/>
            <person name="Pangilinan J."/>
            <person name="Reynolds N."/>
            <person name="Sandor L."/>
            <person name="Smith M.E."/>
            <person name="Tsang A."/>
            <person name="Grigoriev I.V."/>
            <person name="Stajich J.E."/>
            <person name="Spatafora J.W."/>
        </authorList>
    </citation>
    <scope>NUCLEOTIDE SEQUENCE</scope>
    <source>
        <strain evidence="2">RSA 2281</strain>
    </source>
</reference>
<comment type="caution">
    <text evidence="2">The sequence shown here is derived from an EMBL/GenBank/DDBJ whole genome shotgun (WGS) entry which is preliminary data.</text>
</comment>
<dbReference type="PANTHER" id="PTHR24148">
    <property type="entry name" value="ANKYRIN REPEAT DOMAIN-CONTAINING PROTEIN 39 HOMOLOG-RELATED"/>
    <property type="match status" value="1"/>
</dbReference>
<accession>A0AAD5PJI1</accession>
<dbReference type="EMBL" id="JAIXMP010000005">
    <property type="protein sequence ID" value="KAI9273003.1"/>
    <property type="molecule type" value="Genomic_DNA"/>
</dbReference>
<dbReference type="InterPro" id="IPR010730">
    <property type="entry name" value="HET"/>
</dbReference>
<evidence type="ECO:0000259" key="1">
    <source>
        <dbReference type="Pfam" id="PF06985"/>
    </source>
</evidence>